<feature type="compositionally biased region" description="Polar residues" evidence="5">
    <location>
        <begin position="348"/>
        <end position="364"/>
    </location>
</feature>
<dbReference type="Gene3D" id="3.40.50.2300">
    <property type="match status" value="1"/>
</dbReference>
<dbReference type="InterPro" id="IPR000843">
    <property type="entry name" value="HTH_LacI"/>
</dbReference>
<dbReference type="Gene3D" id="1.10.260.40">
    <property type="entry name" value="lambda repressor-like DNA-binding domains"/>
    <property type="match status" value="1"/>
</dbReference>
<protein>
    <submittedName>
        <fullName evidence="7">Arylsulfatase A family protein</fullName>
    </submittedName>
</protein>
<dbReference type="Gene3D" id="3.40.720.10">
    <property type="entry name" value="Alkaline Phosphatase, subunit A"/>
    <property type="match status" value="1"/>
</dbReference>
<dbReference type="InterPro" id="IPR017850">
    <property type="entry name" value="Alkaline_phosphatase_core_sf"/>
</dbReference>
<dbReference type="SMART" id="SM00354">
    <property type="entry name" value="HTH_LACI"/>
    <property type="match status" value="1"/>
</dbReference>
<dbReference type="GO" id="GO:0006355">
    <property type="term" value="P:regulation of DNA-templated transcription"/>
    <property type="evidence" value="ECO:0007669"/>
    <property type="project" value="InterPro"/>
</dbReference>
<dbReference type="RefSeq" id="WP_009356643.1">
    <property type="nucleotide sequence ID" value="NZ_AOFD01000005.1"/>
</dbReference>
<dbReference type="InterPro" id="IPR028082">
    <property type="entry name" value="Peripla_BP_I"/>
</dbReference>
<dbReference type="PANTHER" id="PTHR43108:SF6">
    <property type="entry name" value="N-SULPHOGLUCOSAMINE SULPHOHYDROLASE"/>
    <property type="match status" value="1"/>
</dbReference>
<dbReference type="PROSITE" id="PS50932">
    <property type="entry name" value="HTH_LACI_2"/>
    <property type="match status" value="1"/>
</dbReference>
<dbReference type="SUPFAM" id="SSF53649">
    <property type="entry name" value="Alkaline phosphatase-like"/>
    <property type="match status" value="1"/>
</dbReference>
<sequence>MTAGARPTLKDIARRAGVSVSTVSYALNEQSTLPLSGTTKAKIRQIARDIGYVPNGLARSLQAGTSRTIGVLLDKPVTTPRYAAIVQGLVEGLTEQGLHLALLHKGPASQWVAAVRGYQLDGLIFVGHDDHEVPGELAELVAKHSVPFVALDCGAFGEERPYSTVDFDYRAGVELLMAELERRGTRTVYYLRPDLVSRAERIREQAVFSALGQRPEVALRVVSTGITAEHLKRLEENPDQQASYVHELAGRVEQALGTDGADPGHTTLLCSWGADVEAVYRVAQRRDPRYTVAGLAAGTLTTGLWPNLVYSRLPLEGAGRECARLIMGETSTSPVHEHLLLPPVIDAGQSTNSETSRRQQQPMRNKSKEAGTMPRTNVIFIMSDDHAAHAISAYGSRVNKTPHLDRIAEGGMRMDAVFCTNSICSPSRASILTGTYSHVNGVSSIWTEMDYRVPTFIDVLRNNGYRTALFGKWHLGEQEVSEPRGFDAWKVFPGQGDYMDPEMIDPSGRTIEKGYATDIVTDLSLDWIDERGEDEPFCLLVHHKAPHRPWVPDEKHKHLYADGTIPEPETFFDDYESRSKAVRGVHMTIADDMGADDIKMEVPEHLRGEENREERMRWKYQIYMRDYLQCIQSIDDNVGRMLDHLEAKGLAENTLVVYTSDQGFFLGDHGWFDKRLMFDQSLQMPMLIRWPAQIEAGSRSEAIITNVDFAATFLDACGIDATNELPTSQGRSFLPLLRGESIEDWPDAAYYRYWEHDDPIHAAPAHYGIRTRDYKLIYYYGAGLGVPGASERQFEPEWELYDLRNDPTEVRNVADDPAYAGIKSDMEQKLAEYQKRYADEPYRGEDTPRPVWGPYDAELFAQVEAYVAGIRASS</sequence>
<accession>L8TSN4</accession>
<dbReference type="PROSITE" id="PS00523">
    <property type="entry name" value="SULFATASE_1"/>
    <property type="match status" value="1"/>
</dbReference>
<evidence type="ECO:0000256" key="2">
    <source>
        <dbReference type="ARBA" id="ARBA00022729"/>
    </source>
</evidence>
<dbReference type="InterPro" id="IPR010982">
    <property type="entry name" value="Lambda_DNA-bd_dom_sf"/>
</dbReference>
<comment type="similarity">
    <text evidence="1">Belongs to the sulfatase family.</text>
</comment>
<reference evidence="8" key="1">
    <citation type="journal article" date="2013" name="Genome Announc.">
        <title>Draft Genome Sequence of the 2-Chloro-4-Nitrophenol-Degrading Bacterium Arthrobacter sp. Strain SJCon.</title>
        <authorList>
            <person name="Vikram S."/>
            <person name="Kumar S."/>
            <person name="Vaidya B."/>
            <person name="Pinnaka A.K."/>
            <person name="Raghava G.P."/>
        </authorList>
    </citation>
    <scope>NUCLEOTIDE SEQUENCE [LARGE SCALE GENOMIC DNA]</scope>
    <source>
        <strain evidence="8">SJCon</strain>
    </source>
</reference>
<dbReference type="PATRIC" id="fig|683150.5.peg.669"/>
<dbReference type="GO" id="GO:0016787">
    <property type="term" value="F:hydrolase activity"/>
    <property type="evidence" value="ECO:0007669"/>
    <property type="project" value="UniProtKB-KW"/>
</dbReference>
<evidence type="ECO:0000256" key="3">
    <source>
        <dbReference type="ARBA" id="ARBA00022801"/>
    </source>
</evidence>
<keyword evidence="4" id="KW-0325">Glycoprotein</keyword>
<evidence type="ECO:0000256" key="1">
    <source>
        <dbReference type="ARBA" id="ARBA00008779"/>
    </source>
</evidence>
<keyword evidence="2" id="KW-0732">Signal</keyword>
<name>L8TSN4_9MICC</name>
<keyword evidence="3" id="KW-0378">Hydrolase</keyword>
<dbReference type="SUPFAM" id="SSF47413">
    <property type="entry name" value="lambda repressor-like DNA-binding domains"/>
    <property type="match status" value="1"/>
</dbReference>
<dbReference type="InterPro" id="IPR000917">
    <property type="entry name" value="Sulfatase_N"/>
</dbReference>
<dbReference type="Proteomes" id="UP000011189">
    <property type="component" value="Unassembled WGS sequence"/>
</dbReference>
<dbReference type="SUPFAM" id="SSF53822">
    <property type="entry name" value="Periplasmic binding protein-like I"/>
    <property type="match status" value="1"/>
</dbReference>
<evidence type="ECO:0000313" key="8">
    <source>
        <dbReference type="Proteomes" id="UP000011189"/>
    </source>
</evidence>
<dbReference type="EMBL" id="AOFD01000005">
    <property type="protein sequence ID" value="ELT45737.1"/>
    <property type="molecule type" value="Genomic_DNA"/>
</dbReference>
<dbReference type="Pfam" id="PF00356">
    <property type="entry name" value="LacI"/>
    <property type="match status" value="1"/>
</dbReference>
<dbReference type="CDD" id="cd01392">
    <property type="entry name" value="HTH_LacI"/>
    <property type="match status" value="1"/>
</dbReference>
<feature type="region of interest" description="Disordered" evidence="5">
    <location>
        <begin position="345"/>
        <end position="370"/>
    </location>
</feature>
<organism evidence="7 8">
    <name type="scientific">Arthrobacter nitrophenolicus</name>
    <dbReference type="NCBI Taxonomy" id="683150"/>
    <lineage>
        <taxon>Bacteria</taxon>
        <taxon>Bacillati</taxon>
        <taxon>Actinomycetota</taxon>
        <taxon>Actinomycetes</taxon>
        <taxon>Micrococcales</taxon>
        <taxon>Micrococcaceae</taxon>
        <taxon>Arthrobacter</taxon>
    </lineage>
</organism>
<evidence type="ECO:0000313" key="7">
    <source>
        <dbReference type="EMBL" id="ELT45737.1"/>
    </source>
</evidence>
<proteinExistence type="inferred from homology"/>
<feature type="domain" description="HTH lacI-type" evidence="6">
    <location>
        <begin position="7"/>
        <end position="63"/>
    </location>
</feature>
<evidence type="ECO:0000256" key="5">
    <source>
        <dbReference type="SAM" id="MobiDB-lite"/>
    </source>
</evidence>
<evidence type="ECO:0000256" key="4">
    <source>
        <dbReference type="ARBA" id="ARBA00023180"/>
    </source>
</evidence>
<dbReference type="AlphaFoldDB" id="L8TSN4"/>
<dbReference type="PROSITE" id="PS00356">
    <property type="entry name" value="HTH_LACI_1"/>
    <property type="match status" value="1"/>
</dbReference>
<dbReference type="CDD" id="cd16031">
    <property type="entry name" value="G6S_like"/>
    <property type="match status" value="1"/>
</dbReference>
<dbReference type="PANTHER" id="PTHR43108">
    <property type="entry name" value="N-ACETYLGLUCOSAMINE-6-SULFATASE FAMILY MEMBER"/>
    <property type="match status" value="1"/>
</dbReference>
<dbReference type="Pfam" id="PF00884">
    <property type="entry name" value="Sulfatase"/>
    <property type="match status" value="1"/>
</dbReference>
<dbReference type="GO" id="GO:0003677">
    <property type="term" value="F:DNA binding"/>
    <property type="evidence" value="ECO:0007669"/>
    <property type="project" value="InterPro"/>
</dbReference>
<dbReference type="InterPro" id="IPR024607">
    <property type="entry name" value="Sulfatase_CS"/>
</dbReference>
<comment type="caution">
    <text evidence="7">The sequence shown here is derived from an EMBL/GenBank/DDBJ whole genome shotgun (WGS) entry which is preliminary data.</text>
</comment>
<evidence type="ECO:0000259" key="6">
    <source>
        <dbReference type="PROSITE" id="PS50932"/>
    </source>
</evidence>
<gene>
    <name evidence="7" type="ORF">G205_03301</name>
</gene>
<keyword evidence="8" id="KW-1185">Reference proteome</keyword>